<protein>
    <submittedName>
        <fullName evidence="2">Uncharacterized protein</fullName>
    </submittedName>
</protein>
<organism evidence="2 3">
    <name type="scientific">Puccinia graminis f. sp. tritici</name>
    <dbReference type="NCBI Taxonomy" id="56615"/>
    <lineage>
        <taxon>Eukaryota</taxon>
        <taxon>Fungi</taxon>
        <taxon>Dikarya</taxon>
        <taxon>Basidiomycota</taxon>
        <taxon>Pucciniomycotina</taxon>
        <taxon>Pucciniomycetes</taxon>
        <taxon>Pucciniales</taxon>
        <taxon>Pucciniaceae</taxon>
        <taxon>Puccinia</taxon>
    </lineage>
</organism>
<feature type="compositionally biased region" description="Polar residues" evidence="1">
    <location>
        <begin position="128"/>
        <end position="148"/>
    </location>
</feature>
<evidence type="ECO:0000313" key="3">
    <source>
        <dbReference type="Proteomes" id="UP000324748"/>
    </source>
</evidence>
<reference evidence="2 3" key="1">
    <citation type="submission" date="2019-05" db="EMBL/GenBank/DDBJ databases">
        <title>Emergence of the Ug99 lineage of the wheat stem rust pathogen through somatic hybridization.</title>
        <authorList>
            <person name="Li F."/>
            <person name="Upadhyaya N.M."/>
            <person name="Sperschneider J."/>
            <person name="Matny O."/>
            <person name="Nguyen-Phuc H."/>
            <person name="Mago R."/>
            <person name="Raley C."/>
            <person name="Miller M.E."/>
            <person name="Silverstein K.A.T."/>
            <person name="Henningsen E."/>
            <person name="Hirsch C.D."/>
            <person name="Visser B."/>
            <person name="Pretorius Z.A."/>
            <person name="Steffenson B.J."/>
            <person name="Schwessinger B."/>
            <person name="Dodds P.N."/>
            <person name="Figueroa M."/>
        </authorList>
    </citation>
    <scope>NUCLEOTIDE SEQUENCE [LARGE SCALE GENOMIC DNA]</scope>
    <source>
        <strain evidence="2">21-0</strain>
    </source>
</reference>
<dbReference type="AlphaFoldDB" id="A0A5B0LVY9"/>
<evidence type="ECO:0000256" key="1">
    <source>
        <dbReference type="SAM" id="MobiDB-lite"/>
    </source>
</evidence>
<sequence>MDLENSKLCHQLAKPPCSKTHPLRFRLHEVFLLTRKAPHITLTLFMAFSIQTQTLSLHLRGWADATTPPPPSRKGPRLATPNSPPNSPHRPHQPPPRTINPDGTSPVEPTRTIPGALTISAPDGPSRLGNNNQPTTTHVQFTSSKKPS</sequence>
<feature type="compositionally biased region" description="Pro residues" evidence="1">
    <location>
        <begin position="82"/>
        <end position="98"/>
    </location>
</feature>
<proteinExistence type="predicted"/>
<accession>A0A5B0LVY9</accession>
<dbReference type="Proteomes" id="UP000324748">
    <property type="component" value="Unassembled WGS sequence"/>
</dbReference>
<name>A0A5B0LVY9_PUCGR</name>
<evidence type="ECO:0000313" key="2">
    <source>
        <dbReference type="EMBL" id="KAA1067980.1"/>
    </source>
</evidence>
<gene>
    <name evidence="2" type="ORF">PGT21_023963</name>
</gene>
<keyword evidence="3" id="KW-1185">Reference proteome</keyword>
<dbReference type="EMBL" id="VSWC01000184">
    <property type="protein sequence ID" value="KAA1067980.1"/>
    <property type="molecule type" value="Genomic_DNA"/>
</dbReference>
<feature type="region of interest" description="Disordered" evidence="1">
    <location>
        <begin position="61"/>
        <end position="148"/>
    </location>
</feature>
<comment type="caution">
    <text evidence="2">The sequence shown here is derived from an EMBL/GenBank/DDBJ whole genome shotgun (WGS) entry which is preliminary data.</text>
</comment>